<dbReference type="Proteomes" id="UP000735302">
    <property type="component" value="Unassembled WGS sequence"/>
</dbReference>
<evidence type="ECO:0000313" key="3">
    <source>
        <dbReference type="Proteomes" id="UP000735302"/>
    </source>
</evidence>
<evidence type="ECO:0000256" key="1">
    <source>
        <dbReference type="SAM" id="MobiDB-lite"/>
    </source>
</evidence>
<gene>
    <name evidence="2" type="ORF">PoB_006810200</name>
</gene>
<accession>A0AAV4DBG4</accession>
<proteinExistence type="predicted"/>
<feature type="compositionally biased region" description="Polar residues" evidence="1">
    <location>
        <begin position="77"/>
        <end position="89"/>
    </location>
</feature>
<name>A0AAV4DBG4_9GAST</name>
<evidence type="ECO:0000313" key="2">
    <source>
        <dbReference type="EMBL" id="GFO41597.1"/>
    </source>
</evidence>
<sequence length="375" mass="41773">MSEPPKEGPSNRALRQLNNRNNLADLKLRKTLEQFDREKVFSISMLDRDKLDTRDFLKAVRYCDSDYLPQSRAFLGSPSNRRNRSQTARTAPGRMRTAADYDGLDSDDDSAESENGGVALKNGYGHAHSDAISVPAMRGTRLLTARTTTRPRVIDDYQRAEKFLRRLREEVARQELESHYTDADYNDFVNAVINNLQRPFTPSINTPSNVTAVERPVSSKRPINIHRQSISTAKNNNEGTGRFDMVYPIRLLANIHTRNEPTRSPTPSPSLGSGSPRVRATPMGIPEGGALGMGARLVMTAPQPLKPWTTMSLGGGEGGLPAIARSEGGRDIMRSMLRSGFKRKPLNERVKDFCKELDEIRSRPVPLLTQSVAKT</sequence>
<protein>
    <submittedName>
        <fullName evidence="2">Elongation factor 1-beta</fullName>
    </submittedName>
</protein>
<comment type="caution">
    <text evidence="2">The sequence shown here is derived from an EMBL/GenBank/DDBJ whole genome shotgun (WGS) entry which is preliminary data.</text>
</comment>
<keyword evidence="2" id="KW-0251">Elongation factor</keyword>
<feature type="compositionally biased region" description="Acidic residues" evidence="1">
    <location>
        <begin position="102"/>
        <end position="112"/>
    </location>
</feature>
<keyword evidence="2" id="KW-0648">Protein biosynthesis</keyword>
<dbReference type="GO" id="GO:0003746">
    <property type="term" value="F:translation elongation factor activity"/>
    <property type="evidence" value="ECO:0007669"/>
    <property type="project" value="UniProtKB-KW"/>
</dbReference>
<feature type="region of interest" description="Disordered" evidence="1">
    <location>
        <begin position="74"/>
        <end position="125"/>
    </location>
</feature>
<feature type="region of interest" description="Disordered" evidence="1">
    <location>
        <begin position="257"/>
        <end position="280"/>
    </location>
</feature>
<reference evidence="2 3" key="1">
    <citation type="journal article" date="2021" name="Elife">
        <title>Chloroplast acquisition without the gene transfer in kleptoplastic sea slugs, Plakobranchus ocellatus.</title>
        <authorList>
            <person name="Maeda T."/>
            <person name="Takahashi S."/>
            <person name="Yoshida T."/>
            <person name="Shimamura S."/>
            <person name="Takaki Y."/>
            <person name="Nagai Y."/>
            <person name="Toyoda A."/>
            <person name="Suzuki Y."/>
            <person name="Arimoto A."/>
            <person name="Ishii H."/>
            <person name="Satoh N."/>
            <person name="Nishiyama T."/>
            <person name="Hasebe M."/>
            <person name="Maruyama T."/>
            <person name="Minagawa J."/>
            <person name="Obokata J."/>
            <person name="Shigenobu S."/>
        </authorList>
    </citation>
    <scope>NUCLEOTIDE SEQUENCE [LARGE SCALE GENOMIC DNA]</scope>
</reference>
<dbReference type="AlphaFoldDB" id="A0AAV4DBG4"/>
<feature type="compositionally biased region" description="Low complexity" evidence="1">
    <location>
        <begin position="262"/>
        <end position="277"/>
    </location>
</feature>
<keyword evidence="3" id="KW-1185">Reference proteome</keyword>
<organism evidence="2 3">
    <name type="scientific">Plakobranchus ocellatus</name>
    <dbReference type="NCBI Taxonomy" id="259542"/>
    <lineage>
        <taxon>Eukaryota</taxon>
        <taxon>Metazoa</taxon>
        <taxon>Spiralia</taxon>
        <taxon>Lophotrochozoa</taxon>
        <taxon>Mollusca</taxon>
        <taxon>Gastropoda</taxon>
        <taxon>Heterobranchia</taxon>
        <taxon>Euthyneura</taxon>
        <taxon>Panpulmonata</taxon>
        <taxon>Sacoglossa</taxon>
        <taxon>Placobranchoidea</taxon>
        <taxon>Plakobranchidae</taxon>
        <taxon>Plakobranchus</taxon>
    </lineage>
</organism>
<dbReference type="EMBL" id="BLXT01007705">
    <property type="protein sequence ID" value="GFO41597.1"/>
    <property type="molecule type" value="Genomic_DNA"/>
</dbReference>